<reference evidence="1 2" key="1">
    <citation type="submission" date="2019-11" db="EMBL/GenBank/DDBJ databases">
        <title>Genome of Strain BIT-d1.</title>
        <authorList>
            <person name="Yang Y."/>
        </authorList>
    </citation>
    <scope>NUCLEOTIDE SEQUENCE [LARGE SCALE GENOMIC DNA]</scope>
    <source>
        <strain evidence="1 2">BIT-d1</strain>
    </source>
</reference>
<accession>A0A6I3LLJ2</accession>
<evidence type="ECO:0000313" key="2">
    <source>
        <dbReference type="Proteomes" id="UP000438760"/>
    </source>
</evidence>
<comment type="caution">
    <text evidence="1">The sequence shown here is derived from an EMBL/GenBank/DDBJ whole genome shotgun (WGS) entry which is preliminary data.</text>
</comment>
<dbReference type="RefSeq" id="WP_155091449.1">
    <property type="nucleotide sequence ID" value="NZ_CP102754.1"/>
</dbReference>
<dbReference type="AlphaFoldDB" id="A0A6I3LLJ2"/>
<name>A0A6I3LLJ2_9FLAO</name>
<dbReference type="Proteomes" id="UP000438760">
    <property type="component" value="Unassembled WGS sequence"/>
</dbReference>
<organism evidence="1 2">
    <name type="scientific">Myroides albus</name>
    <dbReference type="NCBI Taxonomy" id="2562892"/>
    <lineage>
        <taxon>Bacteria</taxon>
        <taxon>Pseudomonadati</taxon>
        <taxon>Bacteroidota</taxon>
        <taxon>Flavobacteriia</taxon>
        <taxon>Flavobacteriales</taxon>
        <taxon>Flavobacteriaceae</taxon>
        <taxon>Myroides</taxon>
    </lineage>
</organism>
<proteinExistence type="predicted"/>
<evidence type="ECO:0000313" key="1">
    <source>
        <dbReference type="EMBL" id="MTG97401.1"/>
    </source>
</evidence>
<protein>
    <submittedName>
        <fullName evidence="1">Uncharacterized protein</fullName>
    </submittedName>
</protein>
<gene>
    <name evidence="1" type="ORF">GJV76_04505</name>
</gene>
<sequence length="164" mass="19208">MFGEELFIDAIKQTFDQEDLAIIKLTELNYQFMKEYLSLDFAEFMRKYSFRQELDFNSNYFHTPNSFRTENLAIHNQELYKKGYFIIGSGLNGDPIVFNKHTSRIGYIFHDLLWESNSLPISEVHIDMGMDLGTFFYLSATAADFSIDAYTAKTFSHYNEATDF</sequence>
<keyword evidence="2" id="KW-1185">Reference proteome</keyword>
<dbReference type="OrthoDB" id="2678814at2"/>
<dbReference type="EMBL" id="WMJX01000006">
    <property type="protein sequence ID" value="MTG97401.1"/>
    <property type="molecule type" value="Genomic_DNA"/>
</dbReference>